<evidence type="ECO:0000256" key="1">
    <source>
        <dbReference type="SAM" id="MobiDB-lite"/>
    </source>
</evidence>
<dbReference type="Proteomes" id="UP000095281">
    <property type="component" value="Unplaced"/>
</dbReference>
<feature type="compositionally biased region" description="Basic and acidic residues" evidence="1">
    <location>
        <begin position="124"/>
        <end position="139"/>
    </location>
</feature>
<dbReference type="AlphaFoldDB" id="A0A1I8C0U7"/>
<reference evidence="3" key="1">
    <citation type="submission" date="2016-11" db="UniProtKB">
        <authorList>
            <consortium name="WormBaseParasite"/>
        </authorList>
    </citation>
    <scope>IDENTIFICATION</scope>
</reference>
<evidence type="ECO:0000313" key="2">
    <source>
        <dbReference type="Proteomes" id="UP000095281"/>
    </source>
</evidence>
<evidence type="ECO:0000313" key="3">
    <source>
        <dbReference type="WBParaSite" id="MhA1_Contig9.frz3.gene26"/>
    </source>
</evidence>
<name>A0A1I8C0U7_MELHA</name>
<accession>A0A1I8C0U7</accession>
<protein>
    <submittedName>
        <fullName evidence="3">Uncharacterized protein</fullName>
    </submittedName>
</protein>
<feature type="compositionally biased region" description="Polar residues" evidence="1">
    <location>
        <begin position="142"/>
        <end position="151"/>
    </location>
</feature>
<organism evidence="2 3">
    <name type="scientific">Meloidogyne hapla</name>
    <name type="common">Root-knot nematode worm</name>
    <dbReference type="NCBI Taxonomy" id="6305"/>
    <lineage>
        <taxon>Eukaryota</taxon>
        <taxon>Metazoa</taxon>
        <taxon>Ecdysozoa</taxon>
        <taxon>Nematoda</taxon>
        <taxon>Chromadorea</taxon>
        <taxon>Rhabditida</taxon>
        <taxon>Tylenchina</taxon>
        <taxon>Tylenchomorpha</taxon>
        <taxon>Tylenchoidea</taxon>
        <taxon>Meloidogynidae</taxon>
        <taxon>Meloidogyninae</taxon>
        <taxon>Meloidogyne</taxon>
    </lineage>
</organism>
<keyword evidence="2" id="KW-1185">Reference proteome</keyword>
<proteinExistence type="predicted"/>
<sequence length="170" mass="19384">MNILRCSSFMQKILAMHGICVYANLRDDNNADFNELKKRVDDGLNEIIVKSELVGHGIMVKVLDEDGNIKEEKWLGHGKETFIEKGKLKTIVANPLNERSVLIVNEESVKNIYSTFKVNKKLKKGNEEENEGEKLKEVDQIENVQDESNNLIPDLNKKPLEAFSDDELNL</sequence>
<dbReference type="WBParaSite" id="MhA1_Contig9.frz3.gene26">
    <property type="protein sequence ID" value="MhA1_Contig9.frz3.gene26"/>
    <property type="gene ID" value="MhA1_Contig9.frz3.gene26"/>
</dbReference>
<feature type="region of interest" description="Disordered" evidence="1">
    <location>
        <begin position="124"/>
        <end position="156"/>
    </location>
</feature>